<protein>
    <recommendedName>
        <fullName evidence="3">DUF1963 domain-containing protein</fullName>
    </recommendedName>
</protein>
<sequence length="318" mass="35422">MAYTTPPRPVDIAALFPELRAYAATTTRLHPRPGGPTAADSSVGGPLLWPADEAWPFCHDRAKHYVSSLHTPAVVRRSREIRAAAHGRDYTAAERAEMPGWDFSEPHHLVDQPIPLIPVAQLYRRDVPDFAGPDDCDLLQVLWCPLDHPADDYNPRVRVLWRRSADVTEVLGTPPEPPVVVEHYLPATCAVFPEQVTEYPSSDLLPDDLRERIDAWDEEEDLFHFHLSLVPGWKVGGYPDWSVGADPEVTCVECGAKPVLLLAVSGGEWAREGDSWRPVEEPPHAEYNPPEVVIGRGWDLNVMRCPESFDHPVVALGP</sequence>
<evidence type="ECO:0000313" key="2">
    <source>
        <dbReference type="Proteomes" id="UP001597183"/>
    </source>
</evidence>
<dbReference type="Proteomes" id="UP001597183">
    <property type="component" value="Unassembled WGS sequence"/>
</dbReference>
<evidence type="ECO:0008006" key="3">
    <source>
        <dbReference type="Google" id="ProtNLM"/>
    </source>
</evidence>
<comment type="caution">
    <text evidence="1">The sequence shown here is derived from an EMBL/GenBank/DDBJ whole genome shotgun (WGS) entry which is preliminary data.</text>
</comment>
<accession>A0ABW4AK47</accession>
<proteinExistence type="predicted"/>
<dbReference type="Gene3D" id="2.30.320.10">
    <property type="entry name" value="YwqG-like"/>
    <property type="match status" value="1"/>
</dbReference>
<gene>
    <name evidence="1" type="ORF">ACFQ5G_35250</name>
</gene>
<keyword evidence="2" id="KW-1185">Reference proteome</keyword>
<dbReference type="EMBL" id="JBHTMK010000044">
    <property type="protein sequence ID" value="MFD1370623.1"/>
    <property type="molecule type" value="Genomic_DNA"/>
</dbReference>
<evidence type="ECO:0000313" key="1">
    <source>
        <dbReference type="EMBL" id="MFD1370623.1"/>
    </source>
</evidence>
<dbReference type="RefSeq" id="WP_317793611.1">
    <property type="nucleotide sequence ID" value="NZ_AP028461.1"/>
</dbReference>
<reference evidence="2" key="1">
    <citation type="journal article" date="2019" name="Int. J. Syst. Evol. Microbiol.">
        <title>The Global Catalogue of Microorganisms (GCM) 10K type strain sequencing project: providing services to taxonomists for standard genome sequencing and annotation.</title>
        <authorList>
            <consortium name="The Broad Institute Genomics Platform"/>
            <consortium name="The Broad Institute Genome Sequencing Center for Infectious Disease"/>
            <person name="Wu L."/>
            <person name="Ma J."/>
        </authorList>
    </citation>
    <scope>NUCLEOTIDE SEQUENCE [LARGE SCALE GENOMIC DNA]</scope>
    <source>
        <strain evidence="2">CCM 7526</strain>
    </source>
</reference>
<organism evidence="1 2">
    <name type="scientific">Actinoplanes sichuanensis</name>
    <dbReference type="NCBI Taxonomy" id="512349"/>
    <lineage>
        <taxon>Bacteria</taxon>
        <taxon>Bacillati</taxon>
        <taxon>Actinomycetota</taxon>
        <taxon>Actinomycetes</taxon>
        <taxon>Micromonosporales</taxon>
        <taxon>Micromonosporaceae</taxon>
        <taxon>Actinoplanes</taxon>
    </lineage>
</organism>
<name>A0ABW4AK47_9ACTN</name>